<keyword evidence="2" id="KW-1185">Reference proteome</keyword>
<comment type="caution">
    <text evidence="1">The sequence shown here is derived from an EMBL/GenBank/DDBJ whole genome shotgun (WGS) entry which is preliminary data.</text>
</comment>
<reference evidence="1 2" key="1">
    <citation type="submission" date="2024-09" db="EMBL/GenBank/DDBJ databases">
        <authorList>
            <person name="Sun Q."/>
            <person name="Mori K."/>
        </authorList>
    </citation>
    <scope>NUCLEOTIDE SEQUENCE [LARGE SCALE GENOMIC DNA]</scope>
    <source>
        <strain evidence="1 2">JCM 3324</strain>
    </source>
</reference>
<dbReference type="RefSeq" id="WP_345399796.1">
    <property type="nucleotide sequence ID" value="NZ_BAAAXS010000001.1"/>
</dbReference>
<protein>
    <submittedName>
        <fullName evidence="1">Uncharacterized protein</fullName>
    </submittedName>
</protein>
<sequence>MAGVVRDTVIAPAESWSQTKAEADVPAFVASPIEGWLRTLTLVAETRQGS</sequence>
<dbReference type="EMBL" id="JBHMCF010000042">
    <property type="protein sequence ID" value="MFB9475652.1"/>
    <property type="molecule type" value="Genomic_DNA"/>
</dbReference>
<gene>
    <name evidence="1" type="ORF">ACFFR3_39705</name>
</gene>
<dbReference type="Proteomes" id="UP001589568">
    <property type="component" value="Unassembled WGS sequence"/>
</dbReference>
<accession>A0ABV5NZF6</accession>
<evidence type="ECO:0000313" key="1">
    <source>
        <dbReference type="EMBL" id="MFB9475652.1"/>
    </source>
</evidence>
<organism evidence="1 2">
    <name type="scientific">Nonomuraea salmonea</name>
    <dbReference type="NCBI Taxonomy" id="46181"/>
    <lineage>
        <taxon>Bacteria</taxon>
        <taxon>Bacillati</taxon>
        <taxon>Actinomycetota</taxon>
        <taxon>Actinomycetes</taxon>
        <taxon>Streptosporangiales</taxon>
        <taxon>Streptosporangiaceae</taxon>
        <taxon>Nonomuraea</taxon>
    </lineage>
</organism>
<evidence type="ECO:0000313" key="2">
    <source>
        <dbReference type="Proteomes" id="UP001589568"/>
    </source>
</evidence>
<proteinExistence type="predicted"/>
<name>A0ABV5NZF6_9ACTN</name>